<evidence type="ECO:0000313" key="24">
    <source>
        <dbReference type="Proteomes" id="UP000515159"/>
    </source>
</evidence>
<dbReference type="InterPro" id="IPR013083">
    <property type="entry name" value="Znf_RING/FYVE/PHD"/>
</dbReference>
<keyword evidence="15" id="KW-0779">Telomere</keyword>
<evidence type="ECO:0000256" key="12">
    <source>
        <dbReference type="ARBA" id="ARBA00022786"/>
    </source>
</evidence>
<evidence type="ECO:0000256" key="20">
    <source>
        <dbReference type="RuleBase" id="RU368018"/>
    </source>
</evidence>
<evidence type="ECO:0000256" key="10">
    <source>
        <dbReference type="ARBA" id="ARBA00022763"/>
    </source>
</evidence>
<keyword evidence="8 20" id="KW-0808">Transferase</keyword>
<dbReference type="GO" id="GO:0000781">
    <property type="term" value="C:chromosome, telomeric region"/>
    <property type="evidence" value="ECO:0007669"/>
    <property type="project" value="UniProtKB-SubCell"/>
</dbReference>
<keyword evidence="12 20" id="KW-0833">Ubl conjugation pathway</keyword>
<dbReference type="Gene3D" id="3.30.40.10">
    <property type="entry name" value="Zinc/RING finger domain, C3HC4 (zinc finger)"/>
    <property type="match status" value="1"/>
</dbReference>
<keyword evidence="21" id="KW-0175">Coiled coil</keyword>
<evidence type="ECO:0000256" key="4">
    <source>
        <dbReference type="ARBA" id="ARBA00010258"/>
    </source>
</evidence>
<evidence type="ECO:0000256" key="11">
    <source>
        <dbReference type="ARBA" id="ARBA00022771"/>
    </source>
</evidence>
<dbReference type="KEGG" id="gsh:117345787"/>
<dbReference type="GeneID" id="117345787"/>
<feature type="domain" description="Phorbol-ester/DAG-type" evidence="23">
    <location>
        <begin position="195"/>
        <end position="247"/>
    </location>
</feature>
<evidence type="ECO:0000256" key="9">
    <source>
        <dbReference type="ARBA" id="ARBA00022723"/>
    </source>
</evidence>
<evidence type="ECO:0000256" key="3">
    <source>
        <dbReference type="ARBA" id="ARBA00004574"/>
    </source>
</evidence>
<evidence type="ECO:0000256" key="15">
    <source>
        <dbReference type="ARBA" id="ARBA00022895"/>
    </source>
</evidence>
<evidence type="ECO:0000313" key="25">
    <source>
        <dbReference type="RefSeq" id="XP_033770820.1"/>
    </source>
</evidence>
<evidence type="ECO:0000256" key="17">
    <source>
        <dbReference type="ARBA" id="ARBA00023204"/>
    </source>
</evidence>
<evidence type="ECO:0000256" key="8">
    <source>
        <dbReference type="ARBA" id="ARBA00022679"/>
    </source>
</evidence>
<dbReference type="InterPro" id="IPR002219">
    <property type="entry name" value="PKC_DAG/PE"/>
</dbReference>
<feature type="coiled-coil region" evidence="21">
    <location>
        <begin position="148"/>
        <end position="175"/>
    </location>
</feature>
<dbReference type="CTD" id="197370"/>
<comment type="function">
    <text evidence="19">RING-type zinc finger-containing E3 ubiquitin ligase that assembles with melanoma antigen protein (MAGE) to catalyze the direct transfer of ubiquitin from E2 ubiquitin-conjugating enzyme to a specific substrate. Within MAGE-RING ubiquitin ligase complex, MAGE stimulates and specifies ubiquitin ligase activity likely through recruitment and/or stabilization of the E2 ubiquitin-conjugating enzyme at the E3:substrate complex. Involved in maintenance of genome integrity, DNA damage response and DNA repair.</text>
</comment>
<dbReference type="InterPro" id="IPR011513">
    <property type="entry name" value="Nse1"/>
</dbReference>
<dbReference type="GO" id="GO:0008270">
    <property type="term" value="F:zinc ion binding"/>
    <property type="evidence" value="ECO:0007669"/>
    <property type="project" value="UniProtKB-KW"/>
</dbReference>
<evidence type="ECO:0000256" key="7">
    <source>
        <dbReference type="ARBA" id="ARBA00022454"/>
    </source>
</evidence>
<dbReference type="PANTHER" id="PTHR20973:SF0">
    <property type="entry name" value="NON-STRUCTURAL MAINTENANCE OF CHROMOSOMES ELEMENT 1 HOMOLOG"/>
    <property type="match status" value="1"/>
</dbReference>
<dbReference type="RefSeq" id="XP_033770820.1">
    <property type="nucleotide sequence ID" value="XM_033914929.1"/>
</dbReference>
<dbReference type="InterPro" id="IPR036388">
    <property type="entry name" value="WH-like_DNA-bd_sf"/>
</dbReference>
<evidence type="ECO:0000256" key="21">
    <source>
        <dbReference type="SAM" id="Coils"/>
    </source>
</evidence>
<evidence type="ECO:0000256" key="14">
    <source>
        <dbReference type="ARBA" id="ARBA00022843"/>
    </source>
</evidence>
<comment type="subunit">
    <text evidence="20">Component of the Smc5-Smc6 complex.</text>
</comment>
<dbReference type="FunFam" id="1.10.10.10:FF:000270">
    <property type="entry name" value="Non-structural maintenance of chromosomes element 1 homolog"/>
    <property type="match status" value="1"/>
</dbReference>
<dbReference type="InParanoid" id="A0A6P8NP24"/>
<dbReference type="PANTHER" id="PTHR20973">
    <property type="entry name" value="NON-SMC ELEMENT 1-RELATED"/>
    <property type="match status" value="1"/>
</dbReference>
<sequence>MWHLVKSLLKIEQCLPDALGRLSLEATLPLWCCVTATVEGREEIVRWNEASIQRLSHIGLYTAFMHYSHDKLDDFVSVINVQLQSLFMQIRKGVSEDDGRQYYALVNLAETEITKMASDYAENELELFRKTMDLIIQSDNGFASSTSILNLSDQLQSKKMKKKEAEQVLQNFVQDKWLSEKDGEYTLSTRCIMEMENYICNTYQDMVNKCNLCGTLTIQGQVCDTCGIQIHLPCVARYFKGHTEPHCPNCNDFWSHEIPALHQADSPHLPSTAPKEAAPAAREKRRAVPSTSGRRPSRS</sequence>
<dbReference type="FunCoup" id="A0A6P8NP24">
    <property type="interactions" value="2200"/>
</dbReference>
<dbReference type="GO" id="GO:0030915">
    <property type="term" value="C:Smc5-Smc6 complex"/>
    <property type="evidence" value="ECO:0007669"/>
    <property type="project" value="UniProtKB-UniRule"/>
</dbReference>
<keyword evidence="13 20" id="KW-0862">Zinc</keyword>
<dbReference type="GO" id="GO:0061630">
    <property type="term" value="F:ubiquitin protein ligase activity"/>
    <property type="evidence" value="ECO:0007669"/>
    <property type="project" value="UniProtKB-UniRule"/>
</dbReference>
<feature type="compositionally biased region" description="Polar residues" evidence="22">
    <location>
        <begin position="289"/>
        <end position="299"/>
    </location>
</feature>
<evidence type="ECO:0000256" key="5">
    <source>
        <dbReference type="ARBA" id="ARBA00012483"/>
    </source>
</evidence>
<comment type="similarity">
    <text evidence="4 20">Belongs to the NSE1 family.</text>
</comment>
<dbReference type="OrthoDB" id="185455at2759"/>
<evidence type="ECO:0000256" key="6">
    <source>
        <dbReference type="ARBA" id="ARBA00019422"/>
    </source>
</evidence>
<dbReference type="AlphaFoldDB" id="A0A6P8NP24"/>
<dbReference type="PROSITE" id="PS50081">
    <property type="entry name" value="ZF_DAG_PE_2"/>
    <property type="match status" value="1"/>
</dbReference>
<dbReference type="EC" id="2.3.2.27" evidence="5 20"/>
<evidence type="ECO:0000259" key="23">
    <source>
        <dbReference type="PROSITE" id="PS50081"/>
    </source>
</evidence>
<dbReference type="Gene3D" id="1.10.10.10">
    <property type="entry name" value="Winged helix-like DNA-binding domain superfamily/Winged helix DNA-binding domain"/>
    <property type="match status" value="1"/>
</dbReference>
<evidence type="ECO:0000256" key="13">
    <source>
        <dbReference type="ARBA" id="ARBA00022833"/>
    </source>
</evidence>
<dbReference type="FunFam" id="3.90.1150.220:FF:000001">
    <property type="entry name" value="Non-structural maintenance of chromosomes element 1 homolog"/>
    <property type="match status" value="1"/>
</dbReference>
<name>A0A6P8NP24_GEOSA</name>
<evidence type="ECO:0000256" key="2">
    <source>
        <dbReference type="ARBA" id="ARBA00004123"/>
    </source>
</evidence>
<comment type="function">
    <text evidence="20">RING-type zinc finger-containing E3 ubiquitin ligase that assembles with melanoma antigen protein (MAGE) to catalyze the direct transfer of ubiquitin from E2 ubiquitin-conjugating enzyme to a specific substrate. Involved in maintenance of genome integrity, DNA damage response and DNA repair.</text>
</comment>
<keyword evidence="17 20" id="KW-0234">DNA repair</keyword>
<dbReference type="CDD" id="cd16493">
    <property type="entry name" value="RING-CH-C4HC3_NSE1"/>
    <property type="match status" value="1"/>
</dbReference>
<evidence type="ECO:0000256" key="19">
    <source>
        <dbReference type="ARBA" id="ARBA00058597"/>
    </source>
</evidence>
<dbReference type="GO" id="GO:0000724">
    <property type="term" value="P:double-strand break repair via homologous recombination"/>
    <property type="evidence" value="ECO:0007669"/>
    <property type="project" value="TreeGrafter"/>
</dbReference>
<proteinExistence type="inferred from homology"/>
<protein>
    <recommendedName>
        <fullName evidence="6 20">Non-structural maintenance of chromosomes element 1 homolog</fullName>
        <ecNumber evidence="5 20">2.3.2.27</ecNumber>
    </recommendedName>
</protein>
<dbReference type="GO" id="GO:0005634">
    <property type="term" value="C:nucleus"/>
    <property type="evidence" value="ECO:0007669"/>
    <property type="project" value="UniProtKB-SubCell"/>
</dbReference>
<evidence type="ECO:0000256" key="1">
    <source>
        <dbReference type="ARBA" id="ARBA00000900"/>
    </source>
</evidence>
<keyword evidence="11 20" id="KW-0863">Zinc-finger</keyword>
<feature type="region of interest" description="Disordered" evidence="22">
    <location>
        <begin position="264"/>
        <end position="299"/>
    </location>
</feature>
<dbReference type="Proteomes" id="UP000515159">
    <property type="component" value="Chromosome 11"/>
</dbReference>
<keyword evidence="18 20" id="KW-0539">Nucleus</keyword>
<evidence type="ECO:0000256" key="16">
    <source>
        <dbReference type="ARBA" id="ARBA00023172"/>
    </source>
</evidence>
<organism evidence="24 25">
    <name type="scientific">Geotrypetes seraphini</name>
    <name type="common">Gaboon caecilian</name>
    <name type="synonym">Caecilia seraphini</name>
    <dbReference type="NCBI Taxonomy" id="260995"/>
    <lineage>
        <taxon>Eukaryota</taxon>
        <taxon>Metazoa</taxon>
        <taxon>Chordata</taxon>
        <taxon>Craniata</taxon>
        <taxon>Vertebrata</taxon>
        <taxon>Euteleostomi</taxon>
        <taxon>Amphibia</taxon>
        <taxon>Gymnophiona</taxon>
        <taxon>Geotrypetes</taxon>
    </lineage>
</organism>
<gene>
    <name evidence="25" type="primary">NSMCE1</name>
</gene>
<dbReference type="Pfam" id="PF08746">
    <property type="entry name" value="zf-RING-like"/>
    <property type="match status" value="1"/>
</dbReference>
<keyword evidence="9 20" id="KW-0479">Metal-binding</keyword>
<dbReference type="InterPro" id="IPR014857">
    <property type="entry name" value="Nse1_RING_C4HC3-type"/>
</dbReference>
<keyword evidence="16 20" id="KW-0233">DNA recombination</keyword>
<dbReference type="Pfam" id="PF07574">
    <property type="entry name" value="SMC_Nse1"/>
    <property type="match status" value="1"/>
</dbReference>
<keyword evidence="7" id="KW-0158">Chromosome</keyword>
<evidence type="ECO:0000256" key="18">
    <source>
        <dbReference type="ARBA" id="ARBA00023242"/>
    </source>
</evidence>
<comment type="subcellular location">
    <subcellularLocation>
        <location evidence="3">Chromosome</location>
        <location evidence="3">Telomere</location>
    </subcellularLocation>
    <subcellularLocation>
        <location evidence="2 20">Nucleus</location>
    </subcellularLocation>
</comment>
<reference evidence="25" key="1">
    <citation type="submission" date="2025-08" db="UniProtKB">
        <authorList>
            <consortium name="RefSeq"/>
        </authorList>
    </citation>
    <scope>IDENTIFICATION</scope>
</reference>
<accession>A0A6P8NP24</accession>
<keyword evidence="24" id="KW-1185">Reference proteome</keyword>
<keyword evidence="14" id="KW-0832">Ubl conjugation</keyword>
<keyword evidence="10 20" id="KW-0227">DNA damage</keyword>
<evidence type="ECO:0000256" key="22">
    <source>
        <dbReference type="SAM" id="MobiDB-lite"/>
    </source>
</evidence>
<comment type="catalytic activity">
    <reaction evidence="1 20">
        <text>S-ubiquitinyl-[E2 ubiquitin-conjugating enzyme]-L-cysteine + [acceptor protein]-L-lysine = [E2 ubiquitin-conjugating enzyme]-L-cysteine + N(6)-ubiquitinyl-[acceptor protein]-L-lysine.</text>
        <dbReference type="EC" id="2.3.2.27"/>
    </reaction>
</comment>
<dbReference type="Gene3D" id="3.90.1150.220">
    <property type="match status" value="1"/>
</dbReference>